<proteinExistence type="predicted"/>
<dbReference type="RefSeq" id="WP_106120063.1">
    <property type="nucleotide sequence ID" value="NZ_LR134318.1"/>
</dbReference>
<dbReference type="Proteomes" id="UP000281909">
    <property type="component" value="Chromosome"/>
</dbReference>
<sequence length="82" mass="9121">MSHLMDLPLVHSYRGRNFIVKFGWQKPNDQIPAAAQVVIEGEIKGLGEIAFELAGPWDDYQQAASEAIRAAEDWVDQQQPGA</sequence>
<dbReference type="OrthoDB" id="6944501at2"/>
<protein>
    <submittedName>
        <fullName evidence="1">Uncharacterized protein</fullName>
    </submittedName>
</protein>
<accession>A0A3S4SVT8</accession>
<dbReference type="AlphaFoldDB" id="A0A3S4SVT8"/>
<dbReference type="EMBL" id="LR134318">
    <property type="protein sequence ID" value="VEF11943.1"/>
    <property type="molecule type" value="Genomic_DNA"/>
</dbReference>
<evidence type="ECO:0000313" key="2">
    <source>
        <dbReference type="Proteomes" id="UP000281909"/>
    </source>
</evidence>
<evidence type="ECO:0000313" key="1">
    <source>
        <dbReference type="EMBL" id="VEF11943.1"/>
    </source>
</evidence>
<name>A0A3S4SVT8_PSEFL</name>
<reference evidence="1 2" key="1">
    <citation type="submission" date="2018-12" db="EMBL/GenBank/DDBJ databases">
        <authorList>
            <consortium name="Pathogen Informatics"/>
        </authorList>
    </citation>
    <scope>NUCLEOTIDE SEQUENCE [LARGE SCALE GENOMIC DNA]</scope>
    <source>
        <strain evidence="1 2">NCTC9428</strain>
    </source>
</reference>
<organism evidence="1 2">
    <name type="scientific">Pseudomonas fluorescens</name>
    <dbReference type="NCBI Taxonomy" id="294"/>
    <lineage>
        <taxon>Bacteria</taxon>
        <taxon>Pseudomonadati</taxon>
        <taxon>Pseudomonadota</taxon>
        <taxon>Gammaproteobacteria</taxon>
        <taxon>Pseudomonadales</taxon>
        <taxon>Pseudomonadaceae</taxon>
        <taxon>Pseudomonas</taxon>
    </lineage>
</organism>
<gene>
    <name evidence="1" type="ORF">NCTC9428_03570</name>
</gene>